<protein>
    <recommendedName>
        <fullName evidence="3">Tc1-like transposase DDE domain-containing protein</fullName>
    </recommendedName>
</protein>
<dbReference type="EMBL" id="BGPR01000059">
    <property type="protein sequence ID" value="GBL88338.1"/>
    <property type="molecule type" value="Genomic_DNA"/>
</dbReference>
<evidence type="ECO:0008006" key="3">
    <source>
        <dbReference type="Google" id="ProtNLM"/>
    </source>
</evidence>
<evidence type="ECO:0000313" key="1">
    <source>
        <dbReference type="EMBL" id="GBL88338.1"/>
    </source>
</evidence>
<dbReference type="AlphaFoldDB" id="A0A4Y2B8I8"/>
<dbReference type="GO" id="GO:0003676">
    <property type="term" value="F:nucleic acid binding"/>
    <property type="evidence" value="ECO:0007669"/>
    <property type="project" value="InterPro"/>
</dbReference>
<sequence>MPILFIQQSYIFTSCVTGLAKKTNPPFTAQELFNSDSATQIQYLHCPPQSTSLNPIEKVWEMLERHIRQQSPCAMEFRGHSASSVQCLVISRLE</sequence>
<proteinExistence type="predicted"/>
<dbReference type="Proteomes" id="UP000499080">
    <property type="component" value="Unassembled WGS sequence"/>
</dbReference>
<dbReference type="InterPro" id="IPR036397">
    <property type="entry name" value="RNaseH_sf"/>
</dbReference>
<gene>
    <name evidence="1" type="ORF">AVEN_103004_1</name>
</gene>
<accession>A0A4Y2B8I8</accession>
<organism evidence="1 2">
    <name type="scientific">Araneus ventricosus</name>
    <name type="common">Orbweaver spider</name>
    <name type="synonym">Epeira ventricosa</name>
    <dbReference type="NCBI Taxonomy" id="182803"/>
    <lineage>
        <taxon>Eukaryota</taxon>
        <taxon>Metazoa</taxon>
        <taxon>Ecdysozoa</taxon>
        <taxon>Arthropoda</taxon>
        <taxon>Chelicerata</taxon>
        <taxon>Arachnida</taxon>
        <taxon>Araneae</taxon>
        <taxon>Araneomorphae</taxon>
        <taxon>Entelegynae</taxon>
        <taxon>Araneoidea</taxon>
        <taxon>Araneidae</taxon>
        <taxon>Araneus</taxon>
    </lineage>
</organism>
<comment type="caution">
    <text evidence="1">The sequence shown here is derived from an EMBL/GenBank/DDBJ whole genome shotgun (WGS) entry which is preliminary data.</text>
</comment>
<evidence type="ECO:0000313" key="2">
    <source>
        <dbReference type="Proteomes" id="UP000499080"/>
    </source>
</evidence>
<name>A0A4Y2B8I8_ARAVE</name>
<dbReference type="Gene3D" id="3.30.420.10">
    <property type="entry name" value="Ribonuclease H-like superfamily/Ribonuclease H"/>
    <property type="match status" value="1"/>
</dbReference>
<keyword evidence="2" id="KW-1185">Reference proteome</keyword>
<reference evidence="1 2" key="1">
    <citation type="journal article" date="2019" name="Sci. Rep.">
        <title>Orb-weaving spider Araneus ventricosus genome elucidates the spidroin gene catalogue.</title>
        <authorList>
            <person name="Kono N."/>
            <person name="Nakamura H."/>
            <person name="Ohtoshi R."/>
            <person name="Moran D.A.P."/>
            <person name="Shinohara A."/>
            <person name="Yoshida Y."/>
            <person name="Fujiwara M."/>
            <person name="Mori M."/>
            <person name="Tomita M."/>
            <person name="Arakawa K."/>
        </authorList>
    </citation>
    <scope>NUCLEOTIDE SEQUENCE [LARGE SCALE GENOMIC DNA]</scope>
</reference>